<evidence type="ECO:0000313" key="4">
    <source>
        <dbReference type="EMBL" id="RZC11769.1"/>
    </source>
</evidence>
<dbReference type="Proteomes" id="UP000289340">
    <property type="component" value="Chromosome 5"/>
</dbReference>
<gene>
    <name evidence="4" type="ORF">D0Y65_011813</name>
</gene>
<feature type="compositionally biased region" description="Basic residues" evidence="1">
    <location>
        <begin position="114"/>
        <end position="125"/>
    </location>
</feature>
<accession>A0A445KLK8</accession>
<protein>
    <submittedName>
        <fullName evidence="4">Protein MAIN-LIKE 1</fullName>
    </submittedName>
</protein>
<dbReference type="Pfam" id="PF10536">
    <property type="entry name" value="PMD"/>
    <property type="match status" value="1"/>
</dbReference>
<reference evidence="4 5" key="1">
    <citation type="submission" date="2018-09" db="EMBL/GenBank/DDBJ databases">
        <title>A high-quality reference genome of wild soybean provides a powerful tool to mine soybean genomes.</title>
        <authorList>
            <person name="Xie M."/>
            <person name="Chung C.Y.L."/>
            <person name="Li M.-W."/>
            <person name="Wong F.-L."/>
            <person name="Chan T.-F."/>
            <person name="Lam H.-M."/>
        </authorList>
    </citation>
    <scope>NUCLEOTIDE SEQUENCE [LARGE SCALE GENOMIC DNA]</scope>
    <source>
        <strain evidence="5">cv. W05</strain>
        <tissue evidence="4">Hypocotyl of etiolated seedlings</tissue>
    </source>
</reference>
<sequence>MKLLSLPVFALLLLLLSDHLFFFLLLLHSLGVFFFIPCASSLCLFFFFVEEVAEVACGGAARKLPRRATVVEEVSASTVEIMVRTRGLGRALGQVTGKGVGRGDHDDSDDAPQRRRPTASARRQRVAVTADHVDEPVIPSPDVQDDPMEAPVAVEDIPADTGAEAAEDAHEGFPGGPSDPSVLTLYADHVACSERPELKLSSHGKKVHSLGRHVLAIEGLVAGTGLSPLIMCSVDTGDRGLLSVFMERWHRETSNFHLPVGELTITLDDVSSLLHLPVIGDLHAFEPLHVDDAIHMLVNLLMVSPKFARAETVQCCGSYVCLQWVRDTYERRCQTGHWTAAAPAYLLHLLGCTLFTNKSATNVHVVYLEALRDLSMTERYAWGVAALVHMYDQLNDASMSHNRQLGGYITLLQCWIYEYFPSVADSIADQEYDEDSLHACRWIVTKKTVKSIRTPAYRKRLDRLRIPDVFWIPYGEHREVRDFHVRSCYSALLRWGPVAVYYRPERVVRWMHYEDHIVPAGEMCVVPGACSSDYMDWFFRISHPFMTPGHALDPMPHGHVPQPRVVPQAPQTDILRVPEPGASSTSAEEPRHAEVCDDITERLERHLSLGVVTPSSSAYEVIEECLRLARSVTQNHLVYVRSRRRFVAHNNVCGGGGGGRGRSGSFGVVWRHWVMVFGCDNGCWWSRGGVWACLVLC</sequence>
<name>A0A445KLK8_GLYSO</name>
<keyword evidence="2" id="KW-1133">Transmembrane helix</keyword>
<dbReference type="PANTHER" id="PTHR46033">
    <property type="entry name" value="PROTEIN MAIN-LIKE 2"/>
    <property type="match status" value="1"/>
</dbReference>
<dbReference type="GO" id="GO:0010073">
    <property type="term" value="P:meristem maintenance"/>
    <property type="evidence" value="ECO:0007669"/>
    <property type="project" value="InterPro"/>
</dbReference>
<keyword evidence="2" id="KW-0472">Membrane</keyword>
<feature type="transmembrane region" description="Helical" evidence="2">
    <location>
        <begin position="27"/>
        <end position="49"/>
    </location>
</feature>
<dbReference type="InterPro" id="IPR019557">
    <property type="entry name" value="AminoTfrase-like_pln_mobile"/>
</dbReference>
<keyword evidence="5" id="KW-1185">Reference proteome</keyword>
<feature type="region of interest" description="Disordered" evidence="1">
    <location>
        <begin position="93"/>
        <end position="148"/>
    </location>
</feature>
<dbReference type="PANTHER" id="PTHR46033:SF8">
    <property type="entry name" value="PROTEIN MAINTENANCE OF MERISTEMS-LIKE"/>
    <property type="match status" value="1"/>
</dbReference>
<comment type="caution">
    <text evidence="4">The sequence shown here is derived from an EMBL/GenBank/DDBJ whole genome shotgun (WGS) entry which is preliminary data.</text>
</comment>
<proteinExistence type="predicted"/>
<dbReference type="InterPro" id="IPR044824">
    <property type="entry name" value="MAIN-like"/>
</dbReference>
<organism evidence="4 5">
    <name type="scientific">Glycine soja</name>
    <name type="common">Wild soybean</name>
    <dbReference type="NCBI Taxonomy" id="3848"/>
    <lineage>
        <taxon>Eukaryota</taxon>
        <taxon>Viridiplantae</taxon>
        <taxon>Streptophyta</taxon>
        <taxon>Embryophyta</taxon>
        <taxon>Tracheophyta</taxon>
        <taxon>Spermatophyta</taxon>
        <taxon>Magnoliopsida</taxon>
        <taxon>eudicotyledons</taxon>
        <taxon>Gunneridae</taxon>
        <taxon>Pentapetalae</taxon>
        <taxon>rosids</taxon>
        <taxon>fabids</taxon>
        <taxon>Fabales</taxon>
        <taxon>Fabaceae</taxon>
        <taxon>Papilionoideae</taxon>
        <taxon>50 kb inversion clade</taxon>
        <taxon>NPAAA clade</taxon>
        <taxon>indigoferoid/millettioid clade</taxon>
        <taxon>Phaseoleae</taxon>
        <taxon>Glycine</taxon>
        <taxon>Glycine subgen. Soja</taxon>
    </lineage>
</organism>
<evidence type="ECO:0000313" key="5">
    <source>
        <dbReference type="Proteomes" id="UP000289340"/>
    </source>
</evidence>
<keyword evidence="2" id="KW-0812">Transmembrane</keyword>
<evidence type="ECO:0000259" key="3">
    <source>
        <dbReference type="Pfam" id="PF10536"/>
    </source>
</evidence>
<feature type="domain" description="Aminotransferase-like plant mobile" evidence="3">
    <location>
        <begin position="232"/>
        <end position="509"/>
    </location>
</feature>
<dbReference type="AlphaFoldDB" id="A0A445KLK8"/>
<evidence type="ECO:0000256" key="1">
    <source>
        <dbReference type="SAM" id="MobiDB-lite"/>
    </source>
</evidence>
<dbReference type="EMBL" id="QZWG01000005">
    <property type="protein sequence ID" value="RZC11769.1"/>
    <property type="molecule type" value="Genomic_DNA"/>
</dbReference>
<evidence type="ECO:0000256" key="2">
    <source>
        <dbReference type="SAM" id="Phobius"/>
    </source>
</evidence>